<evidence type="ECO:0000313" key="1">
    <source>
        <dbReference type="EMBL" id="GAA2280443.1"/>
    </source>
</evidence>
<dbReference type="EMBL" id="BAAATR010000076">
    <property type="protein sequence ID" value="GAA2280443.1"/>
    <property type="molecule type" value="Genomic_DNA"/>
</dbReference>
<reference evidence="2" key="1">
    <citation type="journal article" date="2019" name="Int. J. Syst. Evol. Microbiol.">
        <title>The Global Catalogue of Microorganisms (GCM) 10K type strain sequencing project: providing services to taxonomists for standard genome sequencing and annotation.</title>
        <authorList>
            <consortium name="The Broad Institute Genomics Platform"/>
            <consortium name="The Broad Institute Genome Sequencing Center for Infectious Disease"/>
            <person name="Wu L."/>
            <person name="Ma J."/>
        </authorList>
    </citation>
    <scope>NUCLEOTIDE SEQUENCE [LARGE SCALE GENOMIC DNA]</scope>
    <source>
        <strain evidence="2">JCM 7356</strain>
    </source>
</reference>
<gene>
    <name evidence="1" type="ORF">GCM10010430_78020</name>
</gene>
<comment type="caution">
    <text evidence="1">The sequence shown here is derived from an EMBL/GenBank/DDBJ whole genome shotgun (WGS) entry which is preliminary data.</text>
</comment>
<proteinExistence type="predicted"/>
<keyword evidence="2" id="KW-1185">Reference proteome</keyword>
<accession>A0ABP5RXR1</accession>
<protein>
    <recommendedName>
        <fullName evidence="3">WGR domain-containing protein</fullName>
    </recommendedName>
</protein>
<evidence type="ECO:0000313" key="2">
    <source>
        <dbReference type="Proteomes" id="UP001500305"/>
    </source>
</evidence>
<sequence length="256" mass="28631">MARIRQLHDPATGKAWHTSCQGDVVELVSGAPGRERRSAKAMDGAEAAVAHAQKQEWARLRKGFVLSDPSAAAGQPVMHRYLGRSYTGAMVAEAVEGRLLCNRFDDTGQRDRLLLVAQDGSLADSISLPPNRLAWQARPALLRALVGQLALPRCHASAARWRMLREPLTSACSRTPKARHANVAWSTRFCLWVCQQAEHWREVWAGLTCARGTPACWALYFRRPVAGAQRGSERVRLIRRRLQFHLHHDLHVTDRS</sequence>
<dbReference type="RefSeq" id="WP_425557875.1">
    <property type="nucleotide sequence ID" value="NZ_BAAATR010000076.1"/>
</dbReference>
<organism evidence="1 2">
    <name type="scientific">Kitasatospora cystarginea</name>
    <dbReference type="NCBI Taxonomy" id="58350"/>
    <lineage>
        <taxon>Bacteria</taxon>
        <taxon>Bacillati</taxon>
        <taxon>Actinomycetota</taxon>
        <taxon>Actinomycetes</taxon>
        <taxon>Kitasatosporales</taxon>
        <taxon>Streptomycetaceae</taxon>
        <taxon>Kitasatospora</taxon>
    </lineage>
</organism>
<evidence type="ECO:0008006" key="3">
    <source>
        <dbReference type="Google" id="ProtNLM"/>
    </source>
</evidence>
<name>A0ABP5RXR1_9ACTN</name>
<dbReference type="Proteomes" id="UP001500305">
    <property type="component" value="Unassembled WGS sequence"/>
</dbReference>